<feature type="region of interest" description="Disordered" evidence="1">
    <location>
        <begin position="365"/>
        <end position="393"/>
    </location>
</feature>
<gene>
    <name evidence="3" type="ORF">pipiens_013374</name>
</gene>
<keyword evidence="2" id="KW-0472">Membrane</keyword>
<dbReference type="AlphaFoldDB" id="A0ABD1D179"/>
<name>A0ABD1D179_CULPP</name>
<evidence type="ECO:0000313" key="3">
    <source>
        <dbReference type="EMBL" id="KAL1381558.1"/>
    </source>
</evidence>
<keyword evidence="4" id="KW-1185">Reference proteome</keyword>
<feature type="non-terminal residue" evidence="3">
    <location>
        <position position="1"/>
    </location>
</feature>
<feature type="region of interest" description="Disordered" evidence="1">
    <location>
        <begin position="36"/>
        <end position="67"/>
    </location>
</feature>
<evidence type="ECO:0000256" key="2">
    <source>
        <dbReference type="SAM" id="Phobius"/>
    </source>
</evidence>
<sequence>KGFAAPVPAAKEGFAASVPATKEGFAAPVPAAKEGFAASDSLPRFPRPRKDSLPRFPRQRKASVCGRSLVHHPTSSNVSAIIVTDSDQKVLRQGSASRNNNLIRDLPAIRCPVPATKKGFAAPVPATKEGFAAPVPAAKEGFPASGSRDQGRIRRSGSRGQGRIRCLGSRGQGRIPCSGSRGQGRIRCLGSRAKGRPASLVHHPTSSNVSAIIVTDSDQKVLRQGSASRNNNLIRDLPAIRPRPRKDSLLRFPRPRKDSLPRFPRPRKDSLLRFPRPRKDSLLRFPRPRKDSLPRFPRPRKDSLPRFPRQRKASVCGRSLVHHPTSSNVSAIIVTDSDQKVLRQGSASRNNNLIRDLPAIRCPGSRDQERIPCSGSRDQGRIRCSGSRGQGRGFPAPVPATKEGFAAPVPAAKEGFAASVPAAKEGFPAPVPAAKEGFAASEGFAAPVPATKKGFAAPVPATKKGFACSGSRGQEEGFAASVPAPKEGQRLRSLVHHPTSSNVSAIIVTDSDQKVLRQGSASRNNNMEELHRNLKDVDLEAYNKIAASDDSHSPMPKKQACEQFRVENINIQSSYERIHIEQYDKDADLRKTFSKGLLFSKNTFTSIKDDFLRGALRLMKTLTRRGTSSIPNAENVEPNTNTSVELELAAPLVVWVKDDQDLDAYGASDPHIICRNGEYFVYLAAGRIFCNLATLCAMIVIRNLFWMFQRTRSLVYFQKKQG</sequence>
<keyword evidence="2" id="KW-1133">Transmembrane helix</keyword>
<feature type="transmembrane region" description="Helical" evidence="2">
    <location>
        <begin position="679"/>
        <end position="701"/>
    </location>
</feature>
<accession>A0ABD1D179</accession>
<organism evidence="3 4">
    <name type="scientific">Culex pipiens pipiens</name>
    <name type="common">Northern house mosquito</name>
    <dbReference type="NCBI Taxonomy" id="38569"/>
    <lineage>
        <taxon>Eukaryota</taxon>
        <taxon>Metazoa</taxon>
        <taxon>Ecdysozoa</taxon>
        <taxon>Arthropoda</taxon>
        <taxon>Hexapoda</taxon>
        <taxon>Insecta</taxon>
        <taxon>Pterygota</taxon>
        <taxon>Neoptera</taxon>
        <taxon>Endopterygota</taxon>
        <taxon>Diptera</taxon>
        <taxon>Nematocera</taxon>
        <taxon>Culicoidea</taxon>
        <taxon>Culicidae</taxon>
        <taxon>Culicinae</taxon>
        <taxon>Culicini</taxon>
        <taxon>Culex</taxon>
        <taxon>Culex</taxon>
    </lineage>
</organism>
<feature type="compositionally biased region" description="Basic and acidic residues" evidence="1">
    <location>
        <begin position="245"/>
        <end position="304"/>
    </location>
</feature>
<dbReference type="EMBL" id="JBEHCU010008572">
    <property type="protein sequence ID" value="KAL1381558.1"/>
    <property type="molecule type" value="Genomic_DNA"/>
</dbReference>
<comment type="caution">
    <text evidence="3">The sequence shown here is derived from an EMBL/GenBank/DDBJ whole genome shotgun (WGS) entry which is preliminary data.</text>
</comment>
<feature type="region of interest" description="Disordered" evidence="1">
    <location>
        <begin position="137"/>
        <end position="184"/>
    </location>
</feature>
<reference evidence="3 4" key="1">
    <citation type="submission" date="2024-05" db="EMBL/GenBank/DDBJ databases">
        <title>Culex pipiens pipiens assembly and annotation.</title>
        <authorList>
            <person name="Alout H."/>
            <person name="Durand T."/>
        </authorList>
    </citation>
    <scope>NUCLEOTIDE SEQUENCE [LARGE SCALE GENOMIC DNA]</scope>
    <source>
        <strain evidence="3">HA-2024</strain>
        <tissue evidence="3">Whole body</tissue>
    </source>
</reference>
<evidence type="ECO:0000313" key="4">
    <source>
        <dbReference type="Proteomes" id="UP001562425"/>
    </source>
</evidence>
<dbReference type="Proteomes" id="UP001562425">
    <property type="component" value="Unassembled WGS sequence"/>
</dbReference>
<proteinExistence type="predicted"/>
<feature type="region of interest" description="Disordered" evidence="1">
    <location>
        <begin position="223"/>
        <end position="316"/>
    </location>
</feature>
<keyword evidence="2" id="KW-0812">Transmembrane</keyword>
<evidence type="ECO:0000256" key="1">
    <source>
        <dbReference type="SAM" id="MobiDB-lite"/>
    </source>
</evidence>
<protein>
    <submittedName>
        <fullName evidence="3">Uncharacterized protein</fullName>
    </submittedName>
</protein>